<dbReference type="Proteomes" id="UP000749559">
    <property type="component" value="Unassembled WGS sequence"/>
</dbReference>
<feature type="region of interest" description="Disordered" evidence="4">
    <location>
        <begin position="183"/>
        <end position="206"/>
    </location>
</feature>
<evidence type="ECO:0000313" key="8">
    <source>
        <dbReference type="Proteomes" id="UP000749559"/>
    </source>
</evidence>
<dbReference type="FunFam" id="3.40.50.150:FF:000298">
    <property type="entry name" value="Methyltransferase-like protein"/>
    <property type="match status" value="1"/>
</dbReference>
<dbReference type="CDD" id="cd02440">
    <property type="entry name" value="AdoMet_MTases"/>
    <property type="match status" value="1"/>
</dbReference>
<dbReference type="PANTHER" id="PTHR22809:SF11">
    <property type="entry name" value="TRNA N(3)-METHYLCYTIDINE METHYLTRANSFERASE METTL2"/>
    <property type="match status" value="1"/>
</dbReference>
<dbReference type="Gene3D" id="3.40.50.150">
    <property type="entry name" value="Vaccinia Virus protein VP39"/>
    <property type="match status" value="1"/>
</dbReference>
<feature type="compositionally biased region" description="Polar residues" evidence="4">
    <location>
        <begin position="192"/>
        <end position="204"/>
    </location>
</feature>
<dbReference type="InterPro" id="IPR026113">
    <property type="entry name" value="METTL2/6/8-like"/>
</dbReference>
<evidence type="ECO:0000256" key="1">
    <source>
        <dbReference type="ARBA" id="ARBA00009725"/>
    </source>
</evidence>
<keyword evidence="3" id="KW-0808">Transferase</keyword>
<name>A0A8S4P7S0_OWEFU</name>
<dbReference type="AlphaFoldDB" id="A0A8S4P7S0"/>
<dbReference type="InterPro" id="IPR013217">
    <property type="entry name" value="Methyltransf_12"/>
</dbReference>
<accession>A0A8S4P7S0</accession>
<evidence type="ECO:0000313" key="7">
    <source>
        <dbReference type="EMBL" id="CAH1790254.1"/>
    </source>
</evidence>
<dbReference type="GO" id="GO:0032259">
    <property type="term" value="P:methylation"/>
    <property type="evidence" value="ECO:0007669"/>
    <property type="project" value="UniProtKB-KW"/>
</dbReference>
<dbReference type="SUPFAM" id="SSF53335">
    <property type="entry name" value="S-adenosyl-L-methionine-dependent methyltransferases"/>
    <property type="match status" value="1"/>
</dbReference>
<organism evidence="7 8">
    <name type="scientific">Owenia fusiformis</name>
    <name type="common">Polychaete worm</name>
    <dbReference type="NCBI Taxonomy" id="6347"/>
    <lineage>
        <taxon>Eukaryota</taxon>
        <taxon>Metazoa</taxon>
        <taxon>Spiralia</taxon>
        <taxon>Lophotrochozoa</taxon>
        <taxon>Annelida</taxon>
        <taxon>Polychaeta</taxon>
        <taxon>Sedentaria</taxon>
        <taxon>Canalipalpata</taxon>
        <taxon>Sabellida</taxon>
        <taxon>Oweniida</taxon>
        <taxon>Oweniidae</taxon>
        <taxon>Owenia</taxon>
    </lineage>
</organism>
<feature type="domain" description="Methyltransferase type 12" evidence="6">
    <location>
        <begin position="244"/>
        <end position="347"/>
    </location>
</feature>
<comment type="caution">
    <text evidence="7">The sequence shown here is derived from an EMBL/GenBank/DDBJ whole genome shotgun (WGS) entry which is preliminary data.</text>
</comment>
<dbReference type="EMBL" id="CAIIXF020000007">
    <property type="protein sequence ID" value="CAH1790254.1"/>
    <property type="molecule type" value="Genomic_DNA"/>
</dbReference>
<evidence type="ECO:0000256" key="3">
    <source>
        <dbReference type="ARBA" id="ARBA00022679"/>
    </source>
</evidence>
<dbReference type="OrthoDB" id="417697at2759"/>
<gene>
    <name evidence="7" type="ORF">OFUS_LOCUS15488</name>
</gene>
<keyword evidence="8" id="KW-1185">Reference proteome</keyword>
<dbReference type="Pfam" id="PF08242">
    <property type="entry name" value="Methyltransf_12"/>
    <property type="match status" value="1"/>
</dbReference>
<dbReference type="PANTHER" id="PTHR22809">
    <property type="entry name" value="METHYLTRANSFERASE-RELATED"/>
    <property type="match status" value="1"/>
</dbReference>
<evidence type="ECO:0000256" key="4">
    <source>
        <dbReference type="SAM" id="MobiDB-lite"/>
    </source>
</evidence>
<reference evidence="7" key="1">
    <citation type="submission" date="2022-03" db="EMBL/GenBank/DDBJ databases">
        <authorList>
            <person name="Martin C."/>
        </authorList>
    </citation>
    <scope>NUCLEOTIDE SEQUENCE</scope>
</reference>
<proteinExistence type="inferred from homology"/>
<feature type="signal peptide" evidence="5">
    <location>
        <begin position="1"/>
        <end position="18"/>
    </location>
</feature>
<dbReference type="GO" id="GO:0052735">
    <property type="term" value="F:tRNA (cytidine-3-)-methyltransferase activity"/>
    <property type="evidence" value="ECO:0007669"/>
    <property type="project" value="TreeGrafter"/>
</dbReference>
<evidence type="ECO:0000256" key="2">
    <source>
        <dbReference type="ARBA" id="ARBA00022603"/>
    </source>
</evidence>
<feature type="chain" id="PRO_5035859996" description="Methyltransferase type 12 domain-containing protein" evidence="5">
    <location>
        <begin position="19"/>
        <end position="433"/>
    </location>
</feature>
<dbReference type="InterPro" id="IPR029063">
    <property type="entry name" value="SAM-dependent_MTases_sf"/>
</dbReference>
<sequence>GIFMQLMFSLKIFRLLHFFSISRKISRTSRTEVKQKMEDKRPQFGNRFLTESNNVFEHNAWDNVVWDEEQEKEALEKVKANSINLVSQEMFEKYENEAGDYWDSFYTIHQNRFFKDRHWLFTEFPELAPPTLTDAMEASNIDEDSSESNSTILTAKETVLKIGDTTNTNDDKEKTKFSLNTAREINNEPKSDSAQIDKASSSLANDLKTKEPEVCYEEGSNDTITGDKGEGDVYPGEKAHMRILEVGCGVGNTVFPVLQTNNDPGVFVYCCDFSNTAIDIVKEHADYDPERCHAFYCDITDMSAPLPFPENSLDVIVMIFVLSATHPHKMQEAMNRLARHLKPGGKIMFRDYGRYDMAQLRFKNGKCLSDNFYVRGDGTRVYFFTQEELRDLFTKAGLVEEQNLIDRRLQVNRGRQIKMYRVWVQCKYRKPLT</sequence>
<evidence type="ECO:0000259" key="6">
    <source>
        <dbReference type="Pfam" id="PF08242"/>
    </source>
</evidence>
<keyword evidence="2" id="KW-0489">Methyltransferase</keyword>
<protein>
    <recommendedName>
        <fullName evidence="6">Methyltransferase type 12 domain-containing protein</fullName>
    </recommendedName>
</protein>
<comment type="similarity">
    <text evidence="1">Belongs to the methyltransferase superfamily. METL family.</text>
</comment>
<evidence type="ECO:0000256" key="5">
    <source>
        <dbReference type="SAM" id="SignalP"/>
    </source>
</evidence>
<dbReference type="PIRSF" id="PIRSF037755">
    <property type="entry name" value="Mettl2_prd"/>
    <property type="match status" value="1"/>
</dbReference>
<keyword evidence="5" id="KW-0732">Signal</keyword>
<feature type="non-terminal residue" evidence="7">
    <location>
        <position position="433"/>
    </location>
</feature>